<accession>A0A1E3NXK5</accession>
<dbReference type="Proteomes" id="UP000094112">
    <property type="component" value="Unassembled WGS sequence"/>
</dbReference>
<dbReference type="PANTHER" id="PTHR10334">
    <property type="entry name" value="CYSTEINE-RICH SECRETORY PROTEIN-RELATED"/>
    <property type="match status" value="1"/>
</dbReference>
<dbReference type="InterPro" id="IPR014044">
    <property type="entry name" value="CAP_dom"/>
</dbReference>
<dbReference type="Pfam" id="PF00188">
    <property type="entry name" value="CAP"/>
    <property type="match status" value="1"/>
</dbReference>
<dbReference type="GeneID" id="30197805"/>
<name>A0A1E3NXK5_WICAA</name>
<dbReference type="AlphaFoldDB" id="A0A1E3NXK5"/>
<dbReference type="Gene3D" id="3.40.33.10">
    <property type="entry name" value="CAP"/>
    <property type="match status" value="1"/>
</dbReference>
<dbReference type="InterPro" id="IPR035940">
    <property type="entry name" value="CAP_sf"/>
</dbReference>
<feature type="domain" description="SCP" evidence="1">
    <location>
        <begin position="1"/>
        <end position="139"/>
    </location>
</feature>
<organism evidence="2 3">
    <name type="scientific">Wickerhamomyces anomalus (strain ATCC 58044 / CBS 1984 / NCYC 433 / NRRL Y-366-8)</name>
    <name type="common">Yeast</name>
    <name type="synonym">Hansenula anomala</name>
    <dbReference type="NCBI Taxonomy" id="683960"/>
    <lineage>
        <taxon>Eukaryota</taxon>
        <taxon>Fungi</taxon>
        <taxon>Dikarya</taxon>
        <taxon>Ascomycota</taxon>
        <taxon>Saccharomycotina</taxon>
        <taxon>Saccharomycetes</taxon>
        <taxon>Phaffomycetales</taxon>
        <taxon>Wickerhamomycetaceae</taxon>
        <taxon>Wickerhamomyces</taxon>
    </lineage>
</organism>
<feature type="non-terminal residue" evidence="2">
    <location>
        <position position="1"/>
    </location>
</feature>
<dbReference type="SMART" id="SM00198">
    <property type="entry name" value="SCP"/>
    <property type="match status" value="1"/>
</dbReference>
<dbReference type="PRINTS" id="PR00838">
    <property type="entry name" value="V5ALLERGEN"/>
</dbReference>
<feature type="non-terminal residue" evidence="2">
    <location>
        <position position="139"/>
    </location>
</feature>
<keyword evidence="3" id="KW-1185">Reference proteome</keyword>
<dbReference type="OrthoDB" id="337038at2759"/>
<evidence type="ECO:0000313" key="2">
    <source>
        <dbReference type="EMBL" id="ODQ57921.1"/>
    </source>
</evidence>
<proteinExistence type="predicted"/>
<reference evidence="2 3" key="1">
    <citation type="journal article" date="2016" name="Proc. Natl. Acad. Sci. U.S.A.">
        <title>Comparative genomics of biotechnologically important yeasts.</title>
        <authorList>
            <person name="Riley R."/>
            <person name="Haridas S."/>
            <person name="Wolfe K.H."/>
            <person name="Lopes M.R."/>
            <person name="Hittinger C.T."/>
            <person name="Goeker M."/>
            <person name="Salamov A.A."/>
            <person name="Wisecaver J.H."/>
            <person name="Long T.M."/>
            <person name="Calvey C.H."/>
            <person name="Aerts A.L."/>
            <person name="Barry K.W."/>
            <person name="Choi C."/>
            <person name="Clum A."/>
            <person name="Coughlan A.Y."/>
            <person name="Deshpande S."/>
            <person name="Douglass A.P."/>
            <person name="Hanson S.J."/>
            <person name="Klenk H.-P."/>
            <person name="LaButti K.M."/>
            <person name="Lapidus A."/>
            <person name="Lindquist E.A."/>
            <person name="Lipzen A.M."/>
            <person name="Meier-Kolthoff J.P."/>
            <person name="Ohm R.A."/>
            <person name="Otillar R.P."/>
            <person name="Pangilinan J.L."/>
            <person name="Peng Y."/>
            <person name="Rokas A."/>
            <person name="Rosa C.A."/>
            <person name="Scheuner C."/>
            <person name="Sibirny A.A."/>
            <person name="Slot J.C."/>
            <person name="Stielow J.B."/>
            <person name="Sun H."/>
            <person name="Kurtzman C.P."/>
            <person name="Blackwell M."/>
            <person name="Grigoriev I.V."/>
            <person name="Jeffries T.W."/>
        </authorList>
    </citation>
    <scope>NUCLEOTIDE SEQUENCE [LARGE SCALE GENOMIC DNA]</scope>
    <source>
        <strain evidence="3">ATCC 58044 / CBS 1984 / NCYC 433 / NRRL Y-366-8</strain>
    </source>
</reference>
<dbReference type="PROSITE" id="PS01009">
    <property type="entry name" value="CRISP_1"/>
    <property type="match status" value="1"/>
</dbReference>
<dbReference type="SUPFAM" id="SSF55797">
    <property type="entry name" value="PR-1-like"/>
    <property type="match status" value="1"/>
</dbReference>
<dbReference type="RefSeq" id="XP_019037128.1">
    <property type="nucleotide sequence ID" value="XM_019180559.1"/>
</dbReference>
<dbReference type="InterPro" id="IPR018244">
    <property type="entry name" value="Allrgn_V5/Tpx1_CS"/>
</dbReference>
<gene>
    <name evidence="2" type="ORF">WICANDRAFT_13091</name>
</gene>
<dbReference type="STRING" id="683960.A0A1E3NXK5"/>
<evidence type="ECO:0000259" key="1">
    <source>
        <dbReference type="SMART" id="SM00198"/>
    </source>
</evidence>
<evidence type="ECO:0000313" key="3">
    <source>
        <dbReference type="Proteomes" id="UP000094112"/>
    </source>
</evidence>
<dbReference type="GO" id="GO:0005576">
    <property type="term" value="C:extracellular region"/>
    <property type="evidence" value="ECO:0007669"/>
    <property type="project" value="InterPro"/>
</dbReference>
<protein>
    <recommendedName>
        <fullName evidence="1">SCP domain-containing protein</fullName>
    </recommendedName>
</protein>
<sequence length="139" mass="15802">FEAAVLARHNEYRARHGVPLLTWNSTLADYGYSYIDEIESTDHSACSGTLVHSPRTGLNFGENLAYGTITDTQAVDLWYDENVYYNYQDPSQSSGDFEQYGHFTQLIWRASTQLGCAIKRCNGNIIYVICEYHPQGNIF</sequence>
<dbReference type="InterPro" id="IPR002413">
    <property type="entry name" value="V5_allergen-like"/>
</dbReference>
<dbReference type="PRINTS" id="PR00837">
    <property type="entry name" value="V5TPXLIKE"/>
</dbReference>
<dbReference type="InterPro" id="IPR001283">
    <property type="entry name" value="CRISP-related"/>
</dbReference>
<dbReference type="EMBL" id="KV454212">
    <property type="protein sequence ID" value="ODQ57921.1"/>
    <property type="molecule type" value="Genomic_DNA"/>
</dbReference>